<organism evidence="4 5">
    <name type="scientific">Nesterenkonia salmonea</name>
    <dbReference type="NCBI Taxonomy" id="1804987"/>
    <lineage>
        <taxon>Bacteria</taxon>
        <taxon>Bacillati</taxon>
        <taxon>Actinomycetota</taxon>
        <taxon>Actinomycetes</taxon>
        <taxon>Micrococcales</taxon>
        <taxon>Micrococcaceae</taxon>
        <taxon>Nesterenkonia</taxon>
    </lineage>
</organism>
<dbReference type="InterPro" id="IPR032466">
    <property type="entry name" value="Metal_Hydrolase"/>
</dbReference>
<keyword evidence="5" id="KW-1185">Reference proteome</keyword>
<dbReference type="GO" id="GO:0016787">
    <property type="term" value="F:hydrolase activity"/>
    <property type="evidence" value="ECO:0007669"/>
    <property type="project" value="UniProtKB-KW"/>
</dbReference>
<gene>
    <name evidence="4" type="ORF">FEF26_00950</name>
</gene>
<dbReference type="GO" id="GO:0019748">
    <property type="term" value="P:secondary metabolic process"/>
    <property type="evidence" value="ECO:0007669"/>
    <property type="project" value="TreeGrafter"/>
</dbReference>
<keyword evidence="1" id="KW-0456">Lyase</keyword>
<feature type="region of interest" description="Disordered" evidence="2">
    <location>
        <begin position="1"/>
        <end position="43"/>
    </location>
</feature>
<dbReference type="OrthoDB" id="5172791at2"/>
<dbReference type="GO" id="GO:0016831">
    <property type="term" value="F:carboxy-lyase activity"/>
    <property type="evidence" value="ECO:0007669"/>
    <property type="project" value="InterPro"/>
</dbReference>
<dbReference type="AlphaFoldDB" id="A0A5R9BLL7"/>
<evidence type="ECO:0000313" key="5">
    <source>
        <dbReference type="Proteomes" id="UP000310458"/>
    </source>
</evidence>
<accession>A0A5R9BLL7</accession>
<evidence type="ECO:0000313" key="4">
    <source>
        <dbReference type="EMBL" id="TLQ01040.1"/>
    </source>
</evidence>
<dbReference type="InterPro" id="IPR006680">
    <property type="entry name" value="Amidohydro-rel"/>
</dbReference>
<dbReference type="SUPFAM" id="SSF51556">
    <property type="entry name" value="Metallo-dependent hydrolases"/>
    <property type="match status" value="1"/>
</dbReference>
<comment type="caution">
    <text evidence="4">The sequence shown here is derived from an EMBL/GenBank/DDBJ whole genome shotgun (WGS) entry which is preliminary data.</text>
</comment>
<dbReference type="PANTHER" id="PTHR21240:SF28">
    <property type="entry name" value="ISO-OROTATE DECARBOXYLASE (EUROFUNG)"/>
    <property type="match status" value="1"/>
</dbReference>
<dbReference type="InterPro" id="IPR032465">
    <property type="entry name" value="ACMSD"/>
</dbReference>
<dbReference type="Proteomes" id="UP000310458">
    <property type="component" value="Unassembled WGS sequence"/>
</dbReference>
<feature type="compositionally biased region" description="Low complexity" evidence="2">
    <location>
        <begin position="1"/>
        <end position="21"/>
    </location>
</feature>
<name>A0A5R9BLL7_9MICC</name>
<keyword evidence="4" id="KW-0378">Hydrolase</keyword>
<dbReference type="PANTHER" id="PTHR21240">
    <property type="entry name" value="2-AMINO-3-CARBOXYLMUCONATE-6-SEMIALDEHYDE DECARBOXYLASE"/>
    <property type="match status" value="1"/>
</dbReference>
<dbReference type="GO" id="GO:0005737">
    <property type="term" value="C:cytoplasm"/>
    <property type="evidence" value="ECO:0007669"/>
    <property type="project" value="TreeGrafter"/>
</dbReference>
<evidence type="ECO:0000256" key="1">
    <source>
        <dbReference type="ARBA" id="ARBA00023239"/>
    </source>
</evidence>
<dbReference type="Gene3D" id="3.20.20.140">
    <property type="entry name" value="Metal-dependent hydrolases"/>
    <property type="match status" value="1"/>
</dbReference>
<dbReference type="CDD" id="cd01292">
    <property type="entry name" value="metallo-dependent_hydrolases"/>
    <property type="match status" value="1"/>
</dbReference>
<dbReference type="EMBL" id="VAVZ01000002">
    <property type="protein sequence ID" value="TLQ01040.1"/>
    <property type="molecule type" value="Genomic_DNA"/>
</dbReference>
<feature type="compositionally biased region" description="Basic and acidic residues" evidence="2">
    <location>
        <begin position="34"/>
        <end position="43"/>
    </location>
</feature>
<feature type="domain" description="Amidohydrolase-related" evidence="3">
    <location>
        <begin position="62"/>
        <end position="331"/>
    </location>
</feature>
<dbReference type="Pfam" id="PF04909">
    <property type="entry name" value="Amidohydro_2"/>
    <property type="match status" value="1"/>
</dbReference>
<proteinExistence type="predicted"/>
<evidence type="ECO:0000256" key="2">
    <source>
        <dbReference type="SAM" id="MobiDB-lite"/>
    </source>
</evidence>
<reference evidence="4 5" key="1">
    <citation type="submission" date="2019-05" db="EMBL/GenBank/DDBJ databases">
        <title>Nesterenkonia sp. GY074 isolated from the Southern Atlantic Ocean.</title>
        <authorList>
            <person name="Zhang G."/>
        </authorList>
    </citation>
    <scope>NUCLEOTIDE SEQUENCE [LARGE SCALE GENOMIC DNA]</scope>
    <source>
        <strain evidence="4 5">GY074</strain>
    </source>
</reference>
<evidence type="ECO:0000259" key="3">
    <source>
        <dbReference type="Pfam" id="PF04909"/>
    </source>
</evidence>
<sequence length="339" mass="37779">MRRKFASSPAGRARAAPPTRTTSEEAVENLSSRTGDDAAPKFSREAEAVRARWQELGLPGLVDIHTHFMPDRVLRKVWAHFDEVGPQLGQEWPITYRRSENERIAILRAFGLQTFTTLNYAHRPDMAAWLNDYSQRLAARVPEAALSATFYPEPSAPDYVAEAVAAGVRVFKVHVQVGGFDPADERLGPVWELLSAAGIPVVIHCGSGPNPGEFTGPCRIERLLGQFPGLRLVIAHLGMPEYAEFMDLAERFDGVHLDTTMAFTDFIERLHPFPRERLGQLSDLQDRIVLGTDFPNIPYHYTHSLDALIDLDMGDAWLRAVLYENGARLLGSAEPAPRD</sequence>
<protein>
    <submittedName>
        <fullName evidence="4">Amidohydrolase</fullName>
    </submittedName>
</protein>